<name>A0A397U700_9GLOM</name>
<keyword evidence="1" id="KW-0812">Transmembrane</keyword>
<protein>
    <submittedName>
        <fullName evidence="2">Uncharacterized protein</fullName>
    </submittedName>
</protein>
<keyword evidence="3" id="KW-1185">Reference proteome</keyword>
<dbReference type="AlphaFoldDB" id="A0A397U700"/>
<dbReference type="Proteomes" id="UP000266673">
    <property type="component" value="Unassembled WGS sequence"/>
</dbReference>
<comment type="caution">
    <text evidence="2">The sequence shown here is derived from an EMBL/GenBank/DDBJ whole genome shotgun (WGS) entry which is preliminary data.</text>
</comment>
<feature type="transmembrane region" description="Helical" evidence="1">
    <location>
        <begin position="6"/>
        <end position="26"/>
    </location>
</feature>
<keyword evidence="1" id="KW-0472">Membrane</keyword>
<evidence type="ECO:0000256" key="1">
    <source>
        <dbReference type="SAM" id="Phobius"/>
    </source>
</evidence>
<feature type="transmembrane region" description="Helical" evidence="1">
    <location>
        <begin position="38"/>
        <end position="57"/>
    </location>
</feature>
<sequence length="110" mass="13169">MTVLLWGFFLQMLLEHIILYLIYEVIFPVGPTIWQNCFWQTLLTFRATILIFVLSYGNYERVHVVRTHKEAIGRVQVVFPRSYAVHSEIHVHITTTYVQYVLYLFFILKT</sequence>
<gene>
    <name evidence="2" type="ORF">C2G38_2119734</name>
</gene>
<keyword evidence="1" id="KW-1133">Transmembrane helix</keyword>
<evidence type="ECO:0000313" key="2">
    <source>
        <dbReference type="EMBL" id="RIB04858.1"/>
    </source>
</evidence>
<proteinExistence type="predicted"/>
<reference evidence="2 3" key="1">
    <citation type="submission" date="2018-06" db="EMBL/GenBank/DDBJ databases">
        <title>Comparative genomics reveals the genomic features of Rhizophagus irregularis, R. cerebriforme, R. diaphanum and Gigaspora rosea, and their symbiotic lifestyle signature.</title>
        <authorList>
            <person name="Morin E."/>
            <person name="San Clemente H."/>
            <person name="Chen E.C.H."/>
            <person name="De La Providencia I."/>
            <person name="Hainaut M."/>
            <person name="Kuo A."/>
            <person name="Kohler A."/>
            <person name="Murat C."/>
            <person name="Tang N."/>
            <person name="Roy S."/>
            <person name="Loubradou J."/>
            <person name="Henrissat B."/>
            <person name="Grigoriev I.V."/>
            <person name="Corradi N."/>
            <person name="Roux C."/>
            <person name="Martin F.M."/>
        </authorList>
    </citation>
    <scope>NUCLEOTIDE SEQUENCE [LARGE SCALE GENOMIC DNA]</scope>
    <source>
        <strain evidence="2 3">DAOM 194757</strain>
    </source>
</reference>
<accession>A0A397U700</accession>
<evidence type="ECO:0000313" key="3">
    <source>
        <dbReference type="Proteomes" id="UP000266673"/>
    </source>
</evidence>
<organism evidence="2 3">
    <name type="scientific">Gigaspora rosea</name>
    <dbReference type="NCBI Taxonomy" id="44941"/>
    <lineage>
        <taxon>Eukaryota</taxon>
        <taxon>Fungi</taxon>
        <taxon>Fungi incertae sedis</taxon>
        <taxon>Mucoromycota</taxon>
        <taxon>Glomeromycotina</taxon>
        <taxon>Glomeromycetes</taxon>
        <taxon>Diversisporales</taxon>
        <taxon>Gigasporaceae</taxon>
        <taxon>Gigaspora</taxon>
    </lineage>
</organism>
<dbReference type="EMBL" id="QKWP01002096">
    <property type="protein sequence ID" value="RIB04858.1"/>
    <property type="molecule type" value="Genomic_DNA"/>
</dbReference>